<keyword evidence="3" id="KW-1185">Reference proteome</keyword>
<feature type="region of interest" description="Disordered" evidence="1">
    <location>
        <begin position="99"/>
        <end position="129"/>
    </location>
</feature>
<evidence type="ECO:0000256" key="1">
    <source>
        <dbReference type="SAM" id="MobiDB-lite"/>
    </source>
</evidence>
<evidence type="ECO:0008006" key="4">
    <source>
        <dbReference type="Google" id="ProtNLM"/>
    </source>
</evidence>
<proteinExistence type="predicted"/>
<name>A0A1G5QQX7_9GAMM</name>
<evidence type="ECO:0000313" key="3">
    <source>
        <dbReference type="Proteomes" id="UP000199648"/>
    </source>
</evidence>
<dbReference type="OrthoDB" id="9792397at2"/>
<dbReference type="RefSeq" id="WP_092997875.1">
    <property type="nucleotide sequence ID" value="NZ_FMWD01000008.1"/>
</dbReference>
<reference evidence="2 3" key="1">
    <citation type="submission" date="2016-10" db="EMBL/GenBank/DDBJ databases">
        <authorList>
            <person name="de Groot N.N."/>
        </authorList>
    </citation>
    <scope>NUCLEOTIDE SEQUENCE [LARGE SCALE GENOMIC DNA]</scope>
    <source>
        <strain evidence="2 3">HLD2</strain>
    </source>
</reference>
<gene>
    <name evidence="2" type="ORF">SAMN03097708_02575</name>
</gene>
<feature type="compositionally biased region" description="Gly residues" evidence="1">
    <location>
        <begin position="112"/>
        <end position="129"/>
    </location>
</feature>
<protein>
    <recommendedName>
        <fullName evidence="4">Cytoplasmic protein</fullName>
    </recommendedName>
</protein>
<evidence type="ECO:0000313" key="2">
    <source>
        <dbReference type="EMBL" id="SCZ64157.1"/>
    </source>
</evidence>
<dbReference type="EMBL" id="FMWD01000008">
    <property type="protein sequence ID" value="SCZ64157.1"/>
    <property type="molecule type" value="Genomic_DNA"/>
</dbReference>
<sequence>MNQDELPEIKLDAANLYREDTFTDRQAGILRRMTPVNSDGSADDSRPTLFLGQTQLMTQMGALPVSFEMEVETLDEALEQFPEAAKKGIEETLEQLQEMRRESASSIITPGQSGGMGGTGGPGGGLQMP</sequence>
<dbReference type="Proteomes" id="UP000199648">
    <property type="component" value="Unassembled WGS sequence"/>
</dbReference>
<dbReference type="AlphaFoldDB" id="A0A1G5QQX7"/>
<accession>A0A1G5QQX7</accession>
<organism evidence="2 3">
    <name type="scientific">Thiohalomonas denitrificans</name>
    <dbReference type="NCBI Taxonomy" id="415747"/>
    <lineage>
        <taxon>Bacteria</taxon>
        <taxon>Pseudomonadati</taxon>
        <taxon>Pseudomonadota</taxon>
        <taxon>Gammaproteobacteria</taxon>
        <taxon>Thiohalomonadales</taxon>
        <taxon>Thiohalomonadaceae</taxon>
        <taxon>Thiohalomonas</taxon>
    </lineage>
</organism>